<comment type="similarity">
    <text evidence="1">Belongs to the ATP-dependent AMP-binding enzyme family.</text>
</comment>
<dbReference type="AlphaFoldDB" id="A0A1H4XI52"/>
<evidence type="ECO:0000313" key="5">
    <source>
        <dbReference type="EMBL" id="SED05329.1"/>
    </source>
</evidence>
<dbReference type="InterPro" id="IPR000873">
    <property type="entry name" value="AMP-dep_synth/lig_dom"/>
</dbReference>
<reference evidence="6" key="1">
    <citation type="submission" date="2016-10" db="EMBL/GenBank/DDBJ databases">
        <authorList>
            <person name="Varghese N."/>
            <person name="Submissions S."/>
        </authorList>
    </citation>
    <scope>NUCLEOTIDE SEQUENCE [LARGE SCALE GENOMIC DNA]</scope>
    <source>
        <strain evidence="6">DSM 44498</strain>
    </source>
</reference>
<dbReference type="InterPro" id="IPR042099">
    <property type="entry name" value="ANL_N_sf"/>
</dbReference>
<dbReference type="PANTHER" id="PTHR43201">
    <property type="entry name" value="ACYL-COA SYNTHETASE"/>
    <property type="match status" value="1"/>
</dbReference>
<dbReference type="Pfam" id="PF00501">
    <property type="entry name" value="AMP-binding"/>
    <property type="match status" value="1"/>
</dbReference>
<dbReference type="CDD" id="cd17631">
    <property type="entry name" value="FACL_FadD13-like"/>
    <property type="match status" value="1"/>
</dbReference>
<dbReference type="Gene3D" id="3.30.300.30">
    <property type="match status" value="1"/>
</dbReference>
<keyword evidence="2" id="KW-0436">Ligase</keyword>
<dbReference type="InterPro" id="IPR045851">
    <property type="entry name" value="AMP-bd_C_sf"/>
</dbReference>
<dbReference type="OrthoDB" id="9803968at2"/>
<dbReference type="InterPro" id="IPR025110">
    <property type="entry name" value="AMP-bd_C"/>
</dbReference>
<name>A0A1H4XI52_9NOCA</name>
<proteinExistence type="inferred from homology"/>
<dbReference type="RefSeq" id="WP_072937271.1">
    <property type="nucleotide sequence ID" value="NZ_FNSV01000005.1"/>
</dbReference>
<dbReference type="GO" id="GO:0031956">
    <property type="term" value="F:medium-chain fatty acid-CoA ligase activity"/>
    <property type="evidence" value="ECO:0007669"/>
    <property type="project" value="TreeGrafter"/>
</dbReference>
<feature type="domain" description="AMP-dependent synthetase/ligase" evidence="3">
    <location>
        <begin position="10"/>
        <end position="369"/>
    </location>
</feature>
<dbReference type="PROSITE" id="PS00455">
    <property type="entry name" value="AMP_BINDING"/>
    <property type="match status" value="1"/>
</dbReference>
<evidence type="ECO:0000259" key="4">
    <source>
        <dbReference type="Pfam" id="PF13193"/>
    </source>
</evidence>
<dbReference type="InterPro" id="IPR020845">
    <property type="entry name" value="AMP-binding_CS"/>
</dbReference>
<dbReference type="EMBL" id="FNSV01000005">
    <property type="protein sequence ID" value="SED05329.1"/>
    <property type="molecule type" value="Genomic_DNA"/>
</dbReference>
<dbReference type="GO" id="GO:0006631">
    <property type="term" value="P:fatty acid metabolic process"/>
    <property type="evidence" value="ECO:0007669"/>
    <property type="project" value="TreeGrafter"/>
</dbReference>
<dbReference type="Proteomes" id="UP000183561">
    <property type="component" value="Unassembled WGS sequence"/>
</dbReference>
<accession>A0A1H4XI52</accession>
<dbReference type="Gene3D" id="3.40.50.12780">
    <property type="entry name" value="N-terminal domain of ligase-like"/>
    <property type="match status" value="1"/>
</dbReference>
<protein>
    <submittedName>
        <fullName evidence="5">Fatty-acyl-CoA synthase</fullName>
    </submittedName>
</protein>
<dbReference type="SUPFAM" id="SSF56801">
    <property type="entry name" value="Acetyl-CoA synthetase-like"/>
    <property type="match status" value="1"/>
</dbReference>
<gene>
    <name evidence="5" type="ORF">SAMN04490239_6599</name>
</gene>
<evidence type="ECO:0000259" key="3">
    <source>
        <dbReference type="Pfam" id="PF00501"/>
    </source>
</evidence>
<dbReference type="FunFam" id="3.30.300.30:FF:000008">
    <property type="entry name" value="2,3-dihydroxybenzoate-AMP ligase"/>
    <property type="match status" value="1"/>
</dbReference>
<organism evidence="5 6">
    <name type="scientific">Rhodococcus koreensis</name>
    <dbReference type="NCBI Taxonomy" id="99653"/>
    <lineage>
        <taxon>Bacteria</taxon>
        <taxon>Bacillati</taxon>
        <taxon>Actinomycetota</taxon>
        <taxon>Actinomycetes</taxon>
        <taxon>Mycobacteriales</taxon>
        <taxon>Nocardiaceae</taxon>
        <taxon>Rhodococcus</taxon>
    </lineage>
</organism>
<evidence type="ECO:0000256" key="1">
    <source>
        <dbReference type="ARBA" id="ARBA00006432"/>
    </source>
</evidence>
<evidence type="ECO:0000313" key="6">
    <source>
        <dbReference type="Proteomes" id="UP000183561"/>
    </source>
</evidence>
<dbReference type="PANTHER" id="PTHR43201:SF5">
    <property type="entry name" value="MEDIUM-CHAIN ACYL-COA LIGASE ACSF2, MITOCHONDRIAL"/>
    <property type="match status" value="1"/>
</dbReference>
<dbReference type="Pfam" id="PF13193">
    <property type="entry name" value="AMP-binding_C"/>
    <property type="match status" value="1"/>
</dbReference>
<feature type="domain" description="AMP-binding enzyme C-terminal" evidence="4">
    <location>
        <begin position="420"/>
        <end position="495"/>
    </location>
</feature>
<evidence type="ECO:0000256" key="2">
    <source>
        <dbReference type="ARBA" id="ARBA00022598"/>
    </source>
</evidence>
<keyword evidence="6" id="KW-1185">Reference proteome</keyword>
<sequence length="509" mass="55493">MNPIGLATWLRRRAERDGDRSALTFAGETLSFAALQREIESFADVLYGCEIRSGDRVAYVGFNHSRFLVALFATARLGAIFVPLNFRFTGSELAQNIQDSDARLLIADDAHTGPVDEVRTDLGVRRYLRTGESTDGWEGTDDLRGRRHPHIEEVVVDVDSPALILYTSGTTGRPKGAILTHRNLWTSNVNWMLAVNYNAEHVALTSAPLFHSGGMCVMTLPTLMAGGHVVVHEQFDAGILLDDIERYRVTSLFMVPAMMLFVSQHERFATADLSSVRIIVAGAAPVPEPMLRLYGTRGIPVSQCWGLTEAATGATFLGTDRALDKLGSCGTAGMLNEVRLIDADGNVLTTPGVHGELCVRGDTVTPGYWNMPEATAAALGPDGWFRTGDVAYRDEEGFYYIADRLKDMIISGGENVYPAEVESVLYGHPSIAEVAVIGAPDDRWGERVVAVAVLAPGVRLELEELREFAGAELARYKLPLELRVVDVLPRNTTGKVLKHELRAMSGAGH</sequence>